<evidence type="ECO:0000313" key="1">
    <source>
        <dbReference type="EMBL" id="BAK37369.1"/>
    </source>
</evidence>
<dbReference type="InterPro" id="IPR035944">
    <property type="entry name" value="YfbM-like_sf"/>
</dbReference>
<dbReference type="RefSeq" id="WP_013865203.1">
    <property type="nucleotide sequence ID" value="NC_015635.1"/>
</dbReference>
<dbReference type="Proteomes" id="UP000007947">
    <property type="component" value="Chromosome"/>
</dbReference>
<keyword evidence="2" id="KW-1185">Reference proteome</keyword>
<dbReference type="Gene3D" id="3.40.1760.10">
    <property type="entry name" value="YfbM-like super family"/>
    <property type="match status" value="1"/>
</dbReference>
<dbReference type="AlphaFoldDB" id="F5XSW1"/>
<dbReference type="EMBL" id="AP012204">
    <property type="protein sequence ID" value="BAK37369.1"/>
    <property type="molecule type" value="Genomic_DNA"/>
</dbReference>
<sequence length="158" mass="17978">MGIRYYGWAITDEEAAEARTDPWPVIRRADRRGDEPGWTNTCFDKAWPLLQRLFSPEGVRQPKPGYELVAGDVTYPYGYLEGYEPYVGVIARDRVPTIARDVASVSRSDVRLFCSGLRYGDQQVRRDDEGYLAYYLAEAQTFTADAAARGHAILYLIR</sequence>
<dbReference type="HOGENOM" id="CLU_1667371_0_0_11"/>
<organism evidence="1 2">
    <name type="scientific">Microlunatus phosphovorus (strain ATCC 700054 / DSM 10555 / JCM 9379 / NBRC 101784 / NCIMB 13414 / VKM Ac-1990 / NM-1)</name>
    <dbReference type="NCBI Taxonomy" id="1032480"/>
    <lineage>
        <taxon>Bacteria</taxon>
        <taxon>Bacillati</taxon>
        <taxon>Actinomycetota</taxon>
        <taxon>Actinomycetes</taxon>
        <taxon>Propionibacteriales</taxon>
        <taxon>Propionibacteriaceae</taxon>
        <taxon>Microlunatus</taxon>
    </lineage>
</organism>
<evidence type="ECO:0008006" key="3">
    <source>
        <dbReference type="Google" id="ProtNLM"/>
    </source>
</evidence>
<gene>
    <name evidence="1" type="ordered locus">MLP_43550</name>
</gene>
<reference evidence="1 2" key="1">
    <citation type="submission" date="2011-05" db="EMBL/GenBank/DDBJ databases">
        <title>Whole genome sequence of Microlunatus phosphovorus NM-1.</title>
        <authorList>
            <person name="Hosoyama A."/>
            <person name="Sasaki K."/>
            <person name="Harada T."/>
            <person name="Igarashi R."/>
            <person name="Kawakoshi A."/>
            <person name="Sasagawa M."/>
            <person name="Fukada J."/>
            <person name="Nakamura S."/>
            <person name="Katano Y."/>
            <person name="Hanada S."/>
            <person name="Kamagata Y."/>
            <person name="Nakamura N."/>
            <person name="Yamazaki S."/>
            <person name="Fujita N."/>
        </authorList>
    </citation>
    <scope>NUCLEOTIDE SEQUENCE [LARGE SCALE GENOMIC DNA]</scope>
    <source>
        <strain evidence="2">ATCC 700054 / DSM 10555 / JCM 9379 / NBRC 101784 / NCIMB 13414 / VKM Ac-1990 / NM-1</strain>
    </source>
</reference>
<name>F5XSW1_MICPN</name>
<accession>F5XSW1</accession>
<dbReference type="Pfam" id="PF08974">
    <property type="entry name" value="DUF1877"/>
    <property type="match status" value="1"/>
</dbReference>
<evidence type="ECO:0000313" key="2">
    <source>
        <dbReference type="Proteomes" id="UP000007947"/>
    </source>
</evidence>
<dbReference type="KEGG" id="mph:MLP_43550"/>
<protein>
    <recommendedName>
        <fullName evidence="3">DUF1877 domain-containing protein</fullName>
    </recommendedName>
</protein>
<proteinExistence type="predicted"/>
<dbReference type="InterPro" id="IPR015068">
    <property type="entry name" value="DUF1877"/>
</dbReference>